<accession>A0A9W6XUT7</accession>
<dbReference type="PROSITE" id="PS50088">
    <property type="entry name" value="ANK_REPEAT"/>
    <property type="match status" value="2"/>
</dbReference>
<reference evidence="5" key="1">
    <citation type="submission" date="2023-04" db="EMBL/GenBank/DDBJ databases">
        <title>Phytophthora fragariaefolia NBRC 109709.</title>
        <authorList>
            <person name="Ichikawa N."/>
            <person name="Sato H."/>
            <person name="Tonouchi N."/>
        </authorList>
    </citation>
    <scope>NUCLEOTIDE SEQUENCE</scope>
    <source>
        <strain evidence="5">NBRC 109709</strain>
    </source>
</reference>
<dbReference type="PANTHER" id="PTHR24188:SF29">
    <property type="entry name" value="GH09064P"/>
    <property type="match status" value="1"/>
</dbReference>
<keyword evidence="1" id="KW-0677">Repeat</keyword>
<dbReference type="AlphaFoldDB" id="A0A9W6XUT7"/>
<dbReference type="InterPro" id="IPR002110">
    <property type="entry name" value="Ankyrin_rpt"/>
</dbReference>
<dbReference type="PROSITE" id="PS50297">
    <property type="entry name" value="ANK_REP_REGION"/>
    <property type="match status" value="2"/>
</dbReference>
<organism evidence="5 6">
    <name type="scientific">Phytophthora fragariaefolia</name>
    <dbReference type="NCBI Taxonomy" id="1490495"/>
    <lineage>
        <taxon>Eukaryota</taxon>
        <taxon>Sar</taxon>
        <taxon>Stramenopiles</taxon>
        <taxon>Oomycota</taxon>
        <taxon>Peronosporomycetes</taxon>
        <taxon>Peronosporales</taxon>
        <taxon>Peronosporaceae</taxon>
        <taxon>Phytophthora</taxon>
    </lineage>
</organism>
<dbReference type="Pfam" id="PF00023">
    <property type="entry name" value="Ank"/>
    <property type="match status" value="1"/>
</dbReference>
<dbReference type="PANTHER" id="PTHR24188">
    <property type="entry name" value="ANKYRIN REPEAT PROTEIN"/>
    <property type="match status" value="1"/>
</dbReference>
<feature type="region of interest" description="Disordered" evidence="4">
    <location>
        <begin position="133"/>
        <end position="234"/>
    </location>
</feature>
<evidence type="ECO:0000313" key="6">
    <source>
        <dbReference type="Proteomes" id="UP001165121"/>
    </source>
</evidence>
<evidence type="ECO:0000256" key="3">
    <source>
        <dbReference type="PROSITE-ProRule" id="PRU00023"/>
    </source>
</evidence>
<dbReference type="SUPFAM" id="SSF48403">
    <property type="entry name" value="Ankyrin repeat"/>
    <property type="match status" value="1"/>
</dbReference>
<evidence type="ECO:0000256" key="4">
    <source>
        <dbReference type="SAM" id="MobiDB-lite"/>
    </source>
</evidence>
<feature type="compositionally biased region" description="Polar residues" evidence="4">
    <location>
        <begin position="172"/>
        <end position="193"/>
    </location>
</feature>
<feature type="compositionally biased region" description="Basic and acidic residues" evidence="4">
    <location>
        <begin position="216"/>
        <end position="230"/>
    </location>
</feature>
<keyword evidence="2 3" id="KW-0040">ANK repeat</keyword>
<proteinExistence type="predicted"/>
<keyword evidence="6" id="KW-1185">Reference proteome</keyword>
<dbReference type="Pfam" id="PF12796">
    <property type="entry name" value="Ank_2"/>
    <property type="match status" value="1"/>
</dbReference>
<dbReference type="Gene3D" id="1.25.40.20">
    <property type="entry name" value="Ankyrin repeat-containing domain"/>
    <property type="match status" value="3"/>
</dbReference>
<feature type="repeat" description="ANK" evidence="3">
    <location>
        <begin position="463"/>
        <end position="495"/>
    </location>
</feature>
<dbReference type="OrthoDB" id="539213at2759"/>
<feature type="repeat" description="ANK" evidence="3">
    <location>
        <begin position="591"/>
        <end position="623"/>
    </location>
</feature>
<protein>
    <submittedName>
        <fullName evidence="5">Unnamed protein product</fullName>
    </submittedName>
</protein>
<feature type="compositionally biased region" description="Acidic residues" evidence="4">
    <location>
        <begin position="197"/>
        <end position="215"/>
    </location>
</feature>
<dbReference type="EMBL" id="BSXT01001879">
    <property type="protein sequence ID" value="GMF45737.1"/>
    <property type="molecule type" value="Genomic_DNA"/>
</dbReference>
<dbReference type="InterPro" id="IPR036770">
    <property type="entry name" value="Ankyrin_rpt-contain_sf"/>
</dbReference>
<name>A0A9W6XUT7_9STRA</name>
<dbReference type="SMART" id="SM00248">
    <property type="entry name" value="ANK"/>
    <property type="match status" value="5"/>
</dbReference>
<feature type="compositionally biased region" description="Polar residues" evidence="4">
    <location>
        <begin position="135"/>
        <end position="144"/>
    </location>
</feature>
<sequence length="635" mass="69956">MSKPTALAAFASKQRIELGDGVSKADTSNLQAKNLAQVKVSPTKKLGDEHIGTNRKQLKELRPLERDNALASTTKSPRVLNELRTIGDGQGSSSRNLVGIASTSLEINAGVDSVPVEILASAPLRRQASLKPLAPTSNDISNTKVEGFEKEDDAVEATRASKTADVAATPNADASCSTQEEGNPNETATTDTKPTAGDDESDGDDFNFDDADGEKDDTKPKTEPEAHGETSSRFADAKCVGVDVEGLYDYPPDAIHDDTPPLQERQPKMFLPRASDIELFHVVLREDTDLLEQFLEEISPQEMLTIIDTTGRNIYHYAALSKSKEVQVLIFRHVNSYWDTCFELELKTLMKKKTQMSGFFLDNFKKLALHYAVENGNLRQVKWYFEMGVTLSQADVDMLFSFNIPRVMENIILRQLESIDIQNYHLPISTASIEENGNYCDAGVSTFVLAKLRRITDDSAGRLHRFPLHRAAMFGNIRAAELLLEEGADPSARDANQWTPLHVREYCADEASNNHLIIARLLMETSKPVDINARSLNGRSPLHIAVRSTKSKMSYNNDESQTSRSSCAKERLAFVAYLHECKAALDIKDTSGATPLLLACRGDDVGVTEFLLRAGCDPAARGDNKWNALHLAGIV</sequence>
<evidence type="ECO:0000256" key="2">
    <source>
        <dbReference type="ARBA" id="ARBA00023043"/>
    </source>
</evidence>
<evidence type="ECO:0000256" key="1">
    <source>
        <dbReference type="ARBA" id="ARBA00022737"/>
    </source>
</evidence>
<dbReference type="Proteomes" id="UP001165121">
    <property type="component" value="Unassembled WGS sequence"/>
</dbReference>
<evidence type="ECO:0000313" key="5">
    <source>
        <dbReference type="EMBL" id="GMF45737.1"/>
    </source>
</evidence>
<gene>
    <name evidence="5" type="ORF">Pfra01_001651800</name>
</gene>
<comment type="caution">
    <text evidence="5">The sequence shown here is derived from an EMBL/GenBank/DDBJ whole genome shotgun (WGS) entry which is preliminary data.</text>
</comment>